<protein>
    <submittedName>
        <fullName evidence="2">Uncharacterized protein</fullName>
    </submittedName>
</protein>
<gene>
    <name evidence="2" type="ordered locus">Dd703_1869</name>
</gene>
<keyword evidence="1" id="KW-0732">Signal</keyword>
<evidence type="ECO:0000313" key="3">
    <source>
        <dbReference type="Proteomes" id="UP000002734"/>
    </source>
</evidence>
<feature type="signal peptide" evidence="1">
    <location>
        <begin position="1"/>
        <end position="24"/>
    </location>
</feature>
<dbReference type="Proteomes" id="UP000002734">
    <property type="component" value="Chromosome"/>
</dbReference>
<name>C6C552_MUSP7</name>
<evidence type="ECO:0000256" key="1">
    <source>
        <dbReference type="SAM" id="SignalP"/>
    </source>
</evidence>
<dbReference type="KEGG" id="dda:Dd703_1869"/>
<evidence type="ECO:0000313" key="2">
    <source>
        <dbReference type="EMBL" id="ACS85662.1"/>
    </source>
</evidence>
<dbReference type="EMBL" id="CP001654">
    <property type="protein sequence ID" value="ACS85662.1"/>
    <property type="molecule type" value="Genomic_DNA"/>
</dbReference>
<dbReference type="AlphaFoldDB" id="C6C552"/>
<accession>C6C552</accession>
<dbReference type="HOGENOM" id="CLU_1425937_0_0_6"/>
<dbReference type="eggNOG" id="ENOG5032DIG">
    <property type="taxonomic scope" value="Bacteria"/>
</dbReference>
<organism evidence="2 3">
    <name type="scientific">Musicola paradisiaca (strain Ech703)</name>
    <name type="common">Dickeya paradisiaca</name>
    <name type="synonym">Dickeya dadantii</name>
    <dbReference type="NCBI Taxonomy" id="579405"/>
    <lineage>
        <taxon>Bacteria</taxon>
        <taxon>Pseudomonadati</taxon>
        <taxon>Pseudomonadota</taxon>
        <taxon>Gammaproteobacteria</taxon>
        <taxon>Enterobacterales</taxon>
        <taxon>Pectobacteriaceae</taxon>
        <taxon>Musicola</taxon>
    </lineage>
</organism>
<keyword evidence="3" id="KW-1185">Reference proteome</keyword>
<reference evidence="2" key="1">
    <citation type="submission" date="2009-06" db="EMBL/GenBank/DDBJ databases">
        <title>Complete sequence of Dickeya dadantii Ech703.</title>
        <authorList>
            <consortium name="US DOE Joint Genome Institute"/>
            <person name="Lucas S."/>
            <person name="Copeland A."/>
            <person name="Lapidus A."/>
            <person name="Glavina del Rio T."/>
            <person name="Dalin E."/>
            <person name="Tice H."/>
            <person name="Bruce D."/>
            <person name="Goodwin L."/>
            <person name="Pitluck S."/>
            <person name="Chertkov O."/>
            <person name="Brettin T."/>
            <person name="Detter J.C."/>
            <person name="Han C."/>
            <person name="Larimer F."/>
            <person name="Land M."/>
            <person name="Hauser L."/>
            <person name="Kyrpides N."/>
            <person name="Mikhailova N."/>
            <person name="Balakrishnan V."/>
            <person name="Glasner J."/>
            <person name="Perna N.T."/>
        </authorList>
    </citation>
    <scope>NUCLEOTIDE SEQUENCE [LARGE SCALE GENOMIC DNA]</scope>
    <source>
        <strain evidence="2">Ech703</strain>
    </source>
</reference>
<feature type="chain" id="PRO_5002962964" evidence="1">
    <location>
        <begin position="25"/>
        <end position="193"/>
    </location>
</feature>
<proteinExistence type="predicted"/>
<sequence length="193" mass="21137">MHEGVKKGLCGLLLALPLYGFADAANPDLIAGYTTQQLADKLPVVVDGLNRRSANVDAHDHTVEAEYMEAATKRKALVTLYTLPADKNGRIPEARDDSDLEAVVASAEKEMLRQRIRPEKIDLAVEGVPKIRCLRTLINNQVVHLLCASLVKGRVMEIQPVSLVDDKAFDAAMQRSANLVMELNRSVAAPDKK</sequence>